<dbReference type="PROSITE" id="PS51800">
    <property type="entry name" value="ZF_CHHC_U11_48K"/>
    <property type="match status" value="1"/>
</dbReference>
<comment type="caution">
    <text evidence="5">The sequence shown here is derived from an EMBL/GenBank/DDBJ whole genome shotgun (WGS) entry which is preliminary data.</text>
</comment>
<dbReference type="GO" id="GO:0008270">
    <property type="term" value="F:zinc ion binding"/>
    <property type="evidence" value="ECO:0007669"/>
    <property type="project" value="UniProtKB-KW"/>
</dbReference>
<dbReference type="EMBL" id="VYZQ01038416">
    <property type="protein sequence ID" value="NXS19230.1"/>
    <property type="molecule type" value="Genomic_DNA"/>
</dbReference>
<keyword evidence="3" id="KW-0862">Zinc</keyword>
<keyword evidence="6" id="KW-1185">Reference proteome</keyword>
<feature type="domain" description="CHHC U11-48K-type" evidence="4">
    <location>
        <begin position="10"/>
        <end position="37"/>
    </location>
</feature>
<evidence type="ECO:0000256" key="3">
    <source>
        <dbReference type="ARBA" id="ARBA00022833"/>
    </source>
</evidence>
<feature type="non-terminal residue" evidence="5">
    <location>
        <position position="1"/>
    </location>
</feature>
<dbReference type="Proteomes" id="UP000537747">
    <property type="component" value="Unassembled WGS sequence"/>
</dbReference>
<accession>A0A7L2SCC1</accession>
<protein>
    <submittedName>
        <fullName evidence="5">GTSF1 factor</fullName>
    </submittedName>
</protein>
<dbReference type="Pfam" id="PF05253">
    <property type="entry name" value="zf-U11-48K"/>
    <property type="match status" value="1"/>
</dbReference>
<feature type="non-terminal residue" evidence="5">
    <location>
        <position position="97"/>
    </location>
</feature>
<organism evidence="5 6">
    <name type="scientific">Mystacornis crossleyi</name>
    <dbReference type="NCBI Taxonomy" id="98133"/>
    <lineage>
        <taxon>Eukaryota</taxon>
        <taxon>Metazoa</taxon>
        <taxon>Chordata</taxon>
        <taxon>Craniata</taxon>
        <taxon>Vertebrata</taxon>
        <taxon>Euteleostomi</taxon>
        <taxon>Archelosauria</taxon>
        <taxon>Archosauria</taxon>
        <taxon>Dinosauria</taxon>
        <taxon>Saurischia</taxon>
        <taxon>Theropoda</taxon>
        <taxon>Coelurosauria</taxon>
        <taxon>Aves</taxon>
        <taxon>Neognathae</taxon>
        <taxon>Neoaves</taxon>
        <taxon>Telluraves</taxon>
        <taxon>Australaves</taxon>
        <taxon>Passeriformes</taxon>
        <taxon>Sylvioidea</taxon>
        <taxon>Timaliidae</taxon>
        <taxon>Mystacornis</taxon>
    </lineage>
</organism>
<dbReference type="AlphaFoldDB" id="A0A7L2SCC1"/>
<evidence type="ECO:0000256" key="1">
    <source>
        <dbReference type="ARBA" id="ARBA00022723"/>
    </source>
</evidence>
<keyword evidence="2" id="KW-0863">Zinc-finger</keyword>
<proteinExistence type="predicted"/>
<evidence type="ECO:0000313" key="5">
    <source>
        <dbReference type="EMBL" id="NXS19230.1"/>
    </source>
</evidence>
<evidence type="ECO:0000313" key="6">
    <source>
        <dbReference type="Proteomes" id="UP000537747"/>
    </source>
</evidence>
<name>A0A7L2SCC1_9PASS</name>
<sequence>KNNPQVSRSLATCPFNARHRVPHGHLRSHVTSCPDKLLLELPPEAEDTATMAWEPPRAWRPPPCREDWEAELSELQLEERLPFILHVTNGDLPVPCY</sequence>
<gene>
    <name evidence="5" type="primary">Gtsf1</name>
    <name evidence="5" type="ORF">MYSCRO_R11868</name>
</gene>
<dbReference type="OrthoDB" id="10069248at2759"/>
<evidence type="ECO:0000259" key="4">
    <source>
        <dbReference type="PROSITE" id="PS51800"/>
    </source>
</evidence>
<reference evidence="5 6" key="1">
    <citation type="submission" date="2019-09" db="EMBL/GenBank/DDBJ databases">
        <title>Bird 10,000 Genomes (B10K) Project - Family phase.</title>
        <authorList>
            <person name="Zhang G."/>
        </authorList>
    </citation>
    <scope>NUCLEOTIDE SEQUENCE [LARGE SCALE GENOMIC DNA]</scope>
    <source>
        <strain evidence="5">B10K-DU-002-82</strain>
    </source>
</reference>
<keyword evidence="1" id="KW-0479">Metal-binding</keyword>
<evidence type="ECO:0000256" key="2">
    <source>
        <dbReference type="ARBA" id="ARBA00022771"/>
    </source>
</evidence>
<dbReference type="InterPro" id="IPR022776">
    <property type="entry name" value="TRM13/UPF0224_CHHC_Znf_dom"/>
</dbReference>